<proteinExistence type="predicted"/>
<comment type="caution">
    <text evidence="1">The sequence shown here is derived from an EMBL/GenBank/DDBJ whole genome shotgun (WGS) entry which is preliminary data.</text>
</comment>
<name>A0ABN7PKP8_TIMPD</name>
<keyword evidence="2" id="KW-1185">Reference proteome</keyword>
<gene>
    <name evidence="1" type="ORF">TPAB3V08_LOCUS13001</name>
</gene>
<evidence type="ECO:0008006" key="3">
    <source>
        <dbReference type="Google" id="ProtNLM"/>
    </source>
</evidence>
<dbReference type="Gene3D" id="6.10.250.3250">
    <property type="match status" value="1"/>
</dbReference>
<sequence>MCLKPGRKYCHLGRLSHEVGWKYQQVVRTLENKRKAREYVTIRKNGCLKKVTYEASKQVEKVVAPFTQVIQSFGYH</sequence>
<dbReference type="EMBL" id="CAJPIN010050016">
    <property type="protein sequence ID" value="CAG2066058.1"/>
    <property type="molecule type" value="Genomic_DNA"/>
</dbReference>
<organism evidence="1 2">
    <name type="scientific">Timema podura</name>
    <name type="common">Walking stick</name>
    <dbReference type="NCBI Taxonomy" id="61482"/>
    <lineage>
        <taxon>Eukaryota</taxon>
        <taxon>Metazoa</taxon>
        <taxon>Ecdysozoa</taxon>
        <taxon>Arthropoda</taxon>
        <taxon>Hexapoda</taxon>
        <taxon>Insecta</taxon>
        <taxon>Pterygota</taxon>
        <taxon>Neoptera</taxon>
        <taxon>Polyneoptera</taxon>
        <taxon>Phasmatodea</taxon>
        <taxon>Timematodea</taxon>
        <taxon>Timematoidea</taxon>
        <taxon>Timematidae</taxon>
        <taxon>Timema</taxon>
    </lineage>
</organism>
<protein>
    <recommendedName>
        <fullName evidence="3">60S ribosomal protein L13a</fullName>
    </recommendedName>
</protein>
<dbReference type="Proteomes" id="UP001153148">
    <property type="component" value="Unassembled WGS sequence"/>
</dbReference>
<evidence type="ECO:0000313" key="1">
    <source>
        <dbReference type="EMBL" id="CAG2066058.1"/>
    </source>
</evidence>
<evidence type="ECO:0000313" key="2">
    <source>
        <dbReference type="Proteomes" id="UP001153148"/>
    </source>
</evidence>
<accession>A0ABN7PKP8</accession>
<reference evidence="1" key="1">
    <citation type="submission" date="2021-03" db="EMBL/GenBank/DDBJ databases">
        <authorList>
            <person name="Tran Van P."/>
        </authorList>
    </citation>
    <scope>NUCLEOTIDE SEQUENCE</scope>
</reference>